<comment type="caution">
    <text evidence="1">The sequence shown here is derived from an EMBL/GenBank/DDBJ whole genome shotgun (WGS) entry which is preliminary data.</text>
</comment>
<accession>A0AAW1PWU0</accession>
<proteinExistence type="predicted"/>
<evidence type="ECO:0000313" key="2">
    <source>
        <dbReference type="Proteomes" id="UP001465755"/>
    </source>
</evidence>
<gene>
    <name evidence="1" type="ORF">WJX73_002643</name>
</gene>
<keyword evidence="2" id="KW-1185">Reference proteome</keyword>
<dbReference type="AlphaFoldDB" id="A0AAW1PWU0"/>
<evidence type="ECO:0000313" key="1">
    <source>
        <dbReference type="EMBL" id="KAK9812472.1"/>
    </source>
</evidence>
<organism evidence="1 2">
    <name type="scientific">Symbiochloris irregularis</name>
    <dbReference type="NCBI Taxonomy" id="706552"/>
    <lineage>
        <taxon>Eukaryota</taxon>
        <taxon>Viridiplantae</taxon>
        <taxon>Chlorophyta</taxon>
        <taxon>core chlorophytes</taxon>
        <taxon>Trebouxiophyceae</taxon>
        <taxon>Trebouxiales</taxon>
        <taxon>Trebouxiaceae</taxon>
        <taxon>Symbiochloris</taxon>
    </lineage>
</organism>
<name>A0AAW1PWU0_9CHLO</name>
<protein>
    <submittedName>
        <fullName evidence="1">Uncharacterized protein</fullName>
    </submittedName>
</protein>
<dbReference type="EMBL" id="JALJOQ010000006">
    <property type="protein sequence ID" value="KAK9812472.1"/>
    <property type="molecule type" value="Genomic_DNA"/>
</dbReference>
<sequence>MPHVARCTTHRGEGDVVDWTQQRCGEILRWHIRTRQPSFDHVNSHFDEQHCAAELQNFINTADQPDTVEFTAACLPPSHMPLFLGREQGSLSTAGYMNVELGDGTKVGLHSVAANWQSPRPLPHEADEPPPLNLKTEASHREQNFELYGLSFNAVQQEDHDSNNERSSCAASYEGKVDEHGIHLNSWLNRRPWLDGCFGLCLNRLVGISRPLQQGVSCGLPHDRNSPCPVQTWEEHRQLPGAHATCVSAHKAAEEHALRLCRQSHGCLAPCLFWNHAEGPRLNHVRHWGDAYFEYLARKDADRDKLMSAGGYDADDLASQSWV</sequence>
<reference evidence="1 2" key="1">
    <citation type="journal article" date="2024" name="Nat. Commun.">
        <title>Phylogenomics reveals the evolutionary origins of lichenization in chlorophyte algae.</title>
        <authorList>
            <person name="Puginier C."/>
            <person name="Libourel C."/>
            <person name="Otte J."/>
            <person name="Skaloud P."/>
            <person name="Haon M."/>
            <person name="Grisel S."/>
            <person name="Petersen M."/>
            <person name="Berrin J.G."/>
            <person name="Delaux P.M."/>
            <person name="Dal Grande F."/>
            <person name="Keller J."/>
        </authorList>
    </citation>
    <scope>NUCLEOTIDE SEQUENCE [LARGE SCALE GENOMIC DNA]</scope>
    <source>
        <strain evidence="1 2">SAG 2036</strain>
    </source>
</reference>
<dbReference type="Proteomes" id="UP001465755">
    <property type="component" value="Unassembled WGS sequence"/>
</dbReference>